<accession>A0ABP1RWD4</accession>
<reference evidence="1 2" key="1">
    <citation type="submission" date="2024-08" db="EMBL/GenBank/DDBJ databases">
        <authorList>
            <person name="Cucini C."/>
            <person name="Frati F."/>
        </authorList>
    </citation>
    <scope>NUCLEOTIDE SEQUENCE [LARGE SCALE GENOMIC DNA]</scope>
</reference>
<evidence type="ECO:0000313" key="1">
    <source>
        <dbReference type="EMBL" id="CAL8137054.1"/>
    </source>
</evidence>
<name>A0ABP1RWD4_9HEXA</name>
<gene>
    <name evidence="1" type="ORF">ODALV1_LOCUS26745</name>
</gene>
<evidence type="ECO:0000313" key="2">
    <source>
        <dbReference type="Proteomes" id="UP001642540"/>
    </source>
</evidence>
<dbReference type="Proteomes" id="UP001642540">
    <property type="component" value="Unassembled WGS sequence"/>
</dbReference>
<sequence>MESYLNSSVFRFKVLAEKIVSLFDLDFWIFDLANFYNGIVTSLLIQPIPVKMMEVLGDLVVNNYSLVFPFTSPTVYGSTLELLGIYKNFRSQICSHGNQNGKIFPRKLSNEEELDILMANPKSQYLPDKEFLERVAYGQNSAAFGPWLFVYRVYQRVMHLIESRRFSKSKDFDENRQSFNIKRSCFVGKKMITGITNLWTFYPPNSEWIFRTFLGFAQNGIDKLWVREFYGLNYAKRVQDRGKILSPISTTPDADLRRR</sequence>
<organism evidence="1 2">
    <name type="scientific">Orchesella dallaii</name>
    <dbReference type="NCBI Taxonomy" id="48710"/>
    <lineage>
        <taxon>Eukaryota</taxon>
        <taxon>Metazoa</taxon>
        <taxon>Ecdysozoa</taxon>
        <taxon>Arthropoda</taxon>
        <taxon>Hexapoda</taxon>
        <taxon>Collembola</taxon>
        <taxon>Entomobryomorpha</taxon>
        <taxon>Entomobryoidea</taxon>
        <taxon>Orchesellidae</taxon>
        <taxon>Orchesellinae</taxon>
        <taxon>Orchesella</taxon>
    </lineage>
</organism>
<proteinExistence type="predicted"/>
<comment type="caution">
    <text evidence="1">The sequence shown here is derived from an EMBL/GenBank/DDBJ whole genome shotgun (WGS) entry which is preliminary data.</text>
</comment>
<keyword evidence="2" id="KW-1185">Reference proteome</keyword>
<protein>
    <submittedName>
        <fullName evidence="1">Uncharacterized protein</fullName>
    </submittedName>
</protein>
<dbReference type="EMBL" id="CAXLJM020000113">
    <property type="protein sequence ID" value="CAL8137054.1"/>
    <property type="molecule type" value="Genomic_DNA"/>
</dbReference>